<name>A0A6N8JPH2_9ACTN</name>
<reference evidence="2 3" key="1">
    <citation type="submission" date="2019-12" db="EMBL/GenBank/DDBJ databases">
        <title>Microbes associate with the intestines of laboratory mice.</title>
        <authorList>
            <person name="Navarre W."/>
            <person name="Wong E."/>
        </authorList>
    </citation>
    <scope>NUCLEOTIDE SEQUENCE [LARGE SCALE GENOMIC DNA]</scope>
    <source>
        <strain evidence="2 3">NM66_B29</strain>
    </source>
</reference>
<feature type="region of interest" description="Disordered" evidence="1">
    <location>
        <begin position="39"/>
        <end position="148"/>
    </location>
</feature>
<proteinExistence type="predicted"/>
<evidence type="ECO:0000313" key="3">
    <source>
        <dbReference type="Proteomes" id="UP000463388"/>
    </source>
</evidence>
<organism evidence="2 3">
    <name type="scientific">Adlercreutzia mucosicola</name>
    <dbReference type="NCBI Taxonomy" id="580026"/>
    <lineage>
        <taxon>Bacteria</taxon>
        <taxon>Bacillati</taxon>
        <taxon>Actinomycetota</taxon>
        <taxon>Coriobacteriia</taxon>
        <taxon>Eggerthellales</taxon>
        <taxon>Eggerthellaceae</taxon>
        <taxon>Adlercreutzia</taxon>
    </lineage>
</organism>
<feature type="compositionally biased region" description="Polar residues" evidence="1">
    <location>
        <begin position="55"/>
        <end position="77"/>
    </location>
</feature>
<evidence type="ECO:0000256" key="1">
    <source>
        <dbReference type="SAM" id="MobiDB-lite"/>
    </source>
</evidence>
<feature type="compositionally biased region" description="Low complexity" evidence="1">
    <location>
        <begin position="92"/>
        <end position="102"/>
    </location>
</feature>
<comment type="caution">
    <text evidence="2">The sequence shown here is derived from an EMBL/GenBank/DDBJ whole genome shotgun (WGS) entry which is preliminary data.</text>
</comment>
<gene>
    <name evidence="2" type="ORF">GKZ27_05745</name>
</gene>
<sequence length="148" mass="15623">MSRPSPRPAHCAIYHQVDDCIMPREGVFCRVIEGGAIDPSTTTPIGSCALRATPPGSTSTSWRTFPNGPPTYSTRTPPCTDAPISSTRDCRSASTSCSSSSAKPRKTPPDSPSACGMPIGRNAKSARPRKGPSAQGRSRGPKPTPVWR</sequence>
<evidence type="ECO:0000313" key="2">
    <source>
        <dbReference type="EMBL" id="MVX60959.1"/>
    </source>
</evidence>
<keyword evidence="3" id="KW-1185">Reference proteome</keyword>
<dbReference type="Proteomes" id="UP000463388">
    <property type="component" value="Unassembled WGS sequence"/>
</dbReference>
<dbReference type="EMBL" id="WSRR01000010">
    <property type="protein sequence ID" value="MVX60959.1"/>
    <property type="molecule type" value="Genomic_DNA"/>
</dbReference>
<protein>
    <submittedName>
        <fullName evidence="2">Uncharacterized protein</fullName>
    </submittedName>
</protein>
<accession>A0A6N8JPH2</accession>
<dbReference type="AlphaFoldDB" id="A0A6N8JPH2"/>